<accession>A0A061GJ90</accession>
<keyword evidence="2" id="KW-1185">Reference proteome</keyword>
<dbReference type="EMBL" id="CM001887">
    <property type="protein sequence ID" value="EOY29187.1"/>
    <property type="molecule type" value="Genomic_DNA"/>
</dbReference>
<protein>
    <submittedName>
        <fullName evidence="1">Uncharacterized protein</fullName>
    </submittedName>
</protein>
<sequence length="70" mass="8173">MVASYPAKQFCRITVNLSRGSCNNLLEISDLLIKFLCNILNLSLEAEHKNQIYSCQKENDPTHHHKNYFY</sequence>
<evidence type="ECO:0000313" key="1">
    <source>
        <dbReference type="EMBL" id="EOY29187.1"/>
    </source>
</evidence>
<dbReference type="AlphaFoldDB" id="A0A061GJ90"/>
<organism evidence="1 2">
    <name type="scientific">Theobroma cacao</name>
    <name type="common">Cacao</name>
    <name type="synonym">Cocoa</name>
    <dbReference type="NCBI Taxonomy" id="3641"/>
    <lineage>
        <taxon>Eukaryota</taxon>
        <taxon>Viridiplantae</taxon>
        <taxon>Streptophyta</taxon>
        <taxon>Embryophyta</taxon>
        <taxon>Tracheophyta</taxon>
        <taxon>Spermatophyta</taxon>
        <taxon>Magnoliopsida</taxon>
        <taxon>eudicotyledons</taxon>
        <taxon>Gunneridae</taxon>
        <taxon>Pentapetalae</taxon>
        <taxon>rosids</taxon>
        <taxon>malvids</taxon>
        <taxon>Malvales</taxon>
        <taxon>Malvaceae</taxon>
        <taxon>Byttnerioideae</taxon>
        <taxon>Theobroma</taxon>
    </lineage>
</organism>
<dbReference type="Proteomes" id="UP000026915">
    <property type="component" value="Chromosome 9"/>
</dbReference>
<reference evidence="1 2" key="1">
    <citation type="journal article" date="2013" name="Genome Biol.">
        <title>The genome sequence of the most widely cultivated cacao type and its use to identify candidate genes regulating pod color.</title>
        <authorList>
            <person name="Motamayor J.C."/>
            <person name="Mockaitis K."/>
            <person name="Schmutz J."/>
            <person name="Haiminen N."/>
            <person name="Iii D.L."/>
            <person name="Cornejo O."/>
            <person name="Findley S.D."/>
            <person name="Zheng P."/>
            <person name="Utro F."/>
            <person name="Royaert S."/>
            <person name="Saski C."/>
            <person name="Jenkins J."/>
            <person name="Podicheti R."/>
            <person name="Zhao M."/>
            <person name="Scheffler B.E."/>
            <person name="Stack J.C."/>
            <person name="Feltus F.A."/>
            <person name="Mustiga G.M."/>
            <person name="Amores F."/>
            <person name="Phillips W."/>
            <person name="Marelli J.P."/>
            <person name="May G.D."/>
            <person name="Shapiro H."/>
            <person name="Ma J."/>
            <person name="Bustamante C.D."/>
            <person name="Schnell R.J."/>
            <person name="Main D."/>
            <person name="Gilbert D."/>
            <person name="Parida L."/>
            <person name="Kuhn D.N."/>
        </authorList>
    </citation>
    <scope>NUCLEOTIDE SEQUENCE [LARGE SCALE GENOMIC DNA]</scope>
    <source>
        <strain evidence="2">cv. Matina 1-6</strain>
    </source>
</reference>
<dbReference type="HOGENOM" id="CLU_2763005_0_0_1"/>
<name>A0A061GJ90_THECC</name>
<evidence type="ECO:0000313" key="2">
    <source>
        <dbReference type="Proteomes" id="UP000026915"/>
    </source>
</evidence>
<dbReference type="Gramene" id="EOY29187">
    <property type="protein sequence ID" value="EOY29187"/>
    <property type="gene ID" value="TCM_036803"/>
</dbReference>
<proteinExistence type="predicted"/>
<gene>
    <name evidence="1" type="ORF">TCM_036803</name>
</gene>
<dbReference type="InParanoid" id="A0A061GJ90"/>